<dbReference type="SMART" id="SM00232">
    <property type="entry name" value="JAB_MPN"/>
    <property type="match status" value="1"/>
</dbReference>
<dbReference type="SUPFAM" id="SSF102712">
    <property type="entry name" value="JAB1/MPN domain"/>
    <property type="match status" value="1"/>
</dbReference>
<organism evidence="3 4">
    <name type="scientific">Anaeramoeba flamelloides</name>
    <dbReference type="NCBI Taxonomy" id="1746091"/>
    <lineage>
        <taxon>Eukaryota</taxon>
        <taxon>Metamonada</taxon>
        <taxon>Anaeramoebidae</taxon>
        <taxon>Anaeramoeba</taxon>
    </lineage>
</organism>
<dbReference type="InterPro" id="IPR050242">
    <property type="entry name" value="JAMM_MPN+_peptidase_M67A"/>
</dbReference>
<evidence type="ECO:0000313" key="4">
    <source>
        <dbReference type="Proteomes" id="UP001146793"/>
    </source>
</evidence>
<gene>
    <name evidence="3" type="ORF">M0812_28856</name>
</gene>
<evidence type="ECO:0000259" key="2">
    <source>
        <dbReference type="PROSITE" id="PS50249"/>
    </source>
</evidence>
<dbReference type="GO" id="GO:0008237">
    <property type="term" value="F:metallopeptidase activity"/>
    <property type="evidence" value="ECO:0007669"/>
    <property type="project" value="InterPro"/>
</dbReference>
<evidence type="ECO:0000256" key="1">
    <source>
        <dbReference type="SAM" id="Coils"/>
    </source>
</evidence>
<accession>A0AAV7YE84</accession>
<comment type="caution">
    <text evidence="3">The sequence shown here is derived from an EMBL/GenBank/DDBJ whole genome shotgun (WGS) entry which is preliminary data.</text>
</comment>
<dbReference type="AlphaFoldDB" id="A0AAV7YE84"/>
<protein>
    <submittedName>
        <fullName evidence="3">Lys-63-specific deubiquitinase brcc36-related</fullName>
    </submittedName>
</protein>
<keyword evidence="1" id="KW-0175">Coiled coil</keyword>
<dbReference type="InterPro" id="IPR040749">
    <property type="entry name" value="BRCC36_C"/>
</dbReference>
<evidence type="ECO:0000313" key="3">
    <source>
        <dbReference type="EMBL" id="KAJ3426400.1"/>
    </source>
</evidence>
<dbReference type="InterPro" id="IPR037518">
    <property type="entry name" value="MPN"/>
</dbReference>
<name>A0AAV7YE84_9EUKA</name>
<dbReference type="InterPro" id="IPR000555">
    <property type="entry name" value="JAMM/MPN+_dom"/>
</dbReference>
<dbReference type="PANTHER" id="PTHR10410">
    <property type="entry name" value="EUKARYOTIC TRANSLATION INITIATION FACTOR 3 -RELATED"/>
    <property type="match status" value="1"/>
</dbReference>
<proteinExistence type="predicted"/>
<feature type="coiled-coil region" evidence="1">
    <location>
        <begin position="244"/>
        <end position="271"/>
    </location>
</feature>
<dbReference type="EMBL" id="JANTQA010000070">
    <property type="protein sequence ID" value="KAJ3426400.1"/>
    <property type="molecule type" value="Genomic_DNA"/>
</dbReference>
<reference evidence="3" key="1">
    <citation type="submission" date="2022-08" db="EMBL/GenBank/DDBJ databases">
        <title>Novel sulphate-reducing endosymbionts in the free-living metamonad Anaeramoeba.</title>
        <authorList>
            <person name="Jerlstrom-Hultqvist J."/>
            <person name="Cepicka I."/>
            <person name="Gallot-Lavallee L."/>
            <person name="Salas-Leiva D."/>
            <person name="Curtis B.A."/>
            <person name="Zahonova K."/>
            <person name="Pipaliya S."/>
            <person name="Dacks J."/>
            <person name="Roger A.J."/>
        </authorList>
    </citation>
    <scope>NUCLEOTIDE SEQUENCE</scope>
    <source>
        <strain evidence="3">Busselton2</strain>
    </source>
</reference>
<dbReference type="Pfam" id="PF18110">
    <property type="entry name" value="BRCC36_C"/>
    <property type="match status" value="1"/>
</dbReference>
<dbReference type="Gene3D" id="3.40.140.10">
    <property type="entry name" value="Cytidine Deaminase, domain 2"/>
    <property type="match status" value="1"/>
</dbReference>
<sequence>MNLQVLLNPECYYSCLCHTLTTEEEEVVGLLLGSSIENENYNIVTIKLNRPLKRTDKKKDRTEVNPQQLSNCLDYAEKLTKKTKSEYRIVGWYHSHPKHINVFPSEMDLKTQMQYQQMDPNFVGLIFSTFNQESTNNQGNIRVTCFQAGTSKEGYSKYEDFAHKKIPLYINPQLQIPIQPVSFEPISDLSGVIFDEQRTSYLQFLNKSKISNSNKIHTSDLIYYSGIYQKKLAMLIETLNYPILQNLQDRLEYTKKLVEKKKNELRKLKIQNKSQY</sequence>
<feature type="domain" description="MPN" evidence="2">
    <location>
        <begin position="5"/>
        <end position="152"/>
    </location>
</feature>
<dbReference type="PROSITE" id="PS50249">
    <property type="entry name" value="MPN"/>
    <property type="match status" value="1"/>
</dbReference>
<dbReference type="Proteomes" id="UP001146793">
    <property type="component" value="Unassembled WGS sequence"/>
</dbReference>
<dbReference type="Pfam" id="PF01398">
    <property type="entry name" value="JAB"/>
    <property type="match status" value="1"/>
</dbReference>